<evidence type="ECO:0000256" key="2">
    <source>
        <dbReference type="SAM" id="MobiDB-lite"/>
    </source>
</evidence>
<keyword evidence="4" id="KW-1185">Reference proteome</keyword>
<sequence>MFMIIKQKFLTYQTRMRKEAFDRWRRETKFVSTAAKNLTITANSLIISQQEKIQNLRLVLQKRQQELDQLQSQHKNLESKGKVDFSEKVRILNRLVKRQAINKFSNIIKTKVLKSPFQMIKACSEYKFYKNKMLRDLPKPRKKQWWEKLMEEEYNYFYEQAGEKLKRVPLVYRDIYDFILEHRLIKHVIVIQRFIRKRKMRQWLNEHEIDQQQKHPQQAQQTKLQRQNQPRKVKVDVSFLELKGNKERGELECSIF</sequence>
<dbReference type="EMBL" id="CCKQ01008197">
    <property type="protein sequence ID" value="CDW79638.1"/>
    <property type="molecule type" value="Genomic_DNA"/>
</dbReference>
<protein>
    <submittedName>
        <fullName evidence="3">Uncharacterized protein</fullName>
    </submittedName>
</protein>
<evidence type="ECO:0000313" key="4">
    <source>
        <dbReference type="Proteomes" id="UP000039865"/>
    </source>
</evidence>
<organism evidence="3 4">
    <name type="scientific">Stylonychia lemnae</name>
    <name type="common">Ciliate</name>
    <dbReference type="NCBI Taxonomy" id="5949"/>
    <lineage>
        <taxon>Eukaryota</taxon>
        <taxon>Sar</taxon>
        <taxon>Alveolata</taxon>
        <taxon>Ciliophora</taxon>
        <taxon>Intramacronucleata</taxon>
        <taxon>Spirotrichea</taxon>
        <taxon>Stichotrichia</taxon>
        <taxon>Sporadotrichida</taxon>
        <taxon>Oxytrichidae</taxon>
        <taxon>Stylonychinae</taxon>
        <taxon>Stylonychia</taxon>
    </lineage>
</organism>
<evidence type="ECO:0000313" key="3">
    <source>
        <dbReference type="EMBL" id="CDW79638.1"/>
    </source>
</evidence>
<proteinExistence type="predicted"/>
<gene>
    <name evidence="3" type="primary">Contig7493.g8006</name>
    <name evidence="3" type="ORF">STYLEM_8628</name>
</gene>
<dbReference type="InParanoid" id="A0A078AFD8"/>
<accession>A0A078AFD8</accession>
<evidence type="ECO:0000256" key="1">
    <source>
        <dbReference type="SAM" id="Coils"/>
    </source>
</evidence>
<feature type="compositionally biased region" description="Low complexity" evidence="2">
    <location>
        <begin position="214"/>
        <end position="225"/>
    </location>
</feature>
<feature type="coiled-coil region" evidence="1">
    <location>
        <begin position="46"/>
        <end position="80"/>
    </location>
</feature>
<dbReference type="Proteomes" id="UP000039865">
    <property type="component" value="Unassembled WGS sequence"/>
</dbReference>
<feature type="region of interest" description="Disordered" evidence="2">
    <location>
        <begin position="209"/>
        <end position="230"/>
    </location>
</feature>
<reference evidence="3 4" key="1">
    <citation type="submission" date="2014-06" db="EMBL/GenBank/DDBJ databases">
        <authorList>
            <person name="Swart Estienne"/>
        </authorList>
    </citation>
    <scope>NUCLEOTIDE SEQUENCE [LARGE SCALE GENOMIC DNA]</scope>
    <source>
        <strain evidence="3 4">130c</strain>
    </source>
</reference>
<name>A0A078AFD8_STYLE</name>
<keyword evidence="1" id="KW-0175">Coiled coil</keyword>
<dbReference type="AlphaFoldDB" id="A0A078AFD8"/>